<dbReference type="OMA" id="LLDTHYY"/>
<sequence length="425" mass="46384">MARGGKYFVTRNDSCIAAFVVEVPCFVSGRQFGKDSTGGFCVTATHTDSPCLRLRPRAFAEKEGYHMGSVECYGGGLWHTWFDRGLGIAGKVALRIGTKVEERLMRISKPLFYLPNLAIHLKTVEEIGAFKINKVMRAHDTIRFPRNHRSKTRSLVQEQHLQPILCSAIAEQLSQSSEGEKRESKDKDEDQRLPPALERLVTQTIGLPGAKLLDWDFCLMDSTPSRLSGIHSEFIESPRLDNLASTFAAFEALVEASRCQSEGAQGCGETDILVAVAFDHEEVGSESLSGANSNILEGVVIKENANQSYASNACSMSFVRVIAEEADIPLQDFVVRNDSRCGGTVGAMLSARLGVRTVDIGIPQWAMHSCREICGVTDLMYLQKLLECFKTGMTLAGIVGPGAGDDGNTLIHRGLSMLRCISCAA</sequence>
<dbReference type="SUPFAM" id="SSF101821">
    <property type="entry name" value="Aminopeptidase/glucanase lid domain"/>
    <property type="match status" value="1"/>
</dbReference>
<dbReference type="VEuPathDB" id="ToxoDB:EAH_00032460"/>
<keyword evidence="9 11" id="KW-0862">Zinc</keyword>
<dbReference type="GO" id="GO:0006508">
    <property type="term" value="P:proteolysis"/>
    <property type="evidence" value="ECO:0007669"/>
    <property type="project" value="UniProtKB-KW"/>
</dbReference>
<dbReference type="PANTHER" id="PTHR28570">
    <property type="entry name" value="ASPARTYL AMINOPEPTIDASE"/>
    <property type="match status" value="1"/>
</dbReference>
<name>U6GSB9_EIMAC</name>
<dbReference type="GO" id="GO:0008237">
    <property type="term" value="F:metallopeptidase activity"/>
    <property type="evidence" value="ECO:0007669"/>
    <property type="project" value="UniProtKB-KW"/>
</dbReference>
<keyword evidence="8 11" id="KW-0378">Hydrolase</keyword>
<evidence type="ECO:0000313" key="13">
    <source>
        <dbReference type="EMBL" id="CDI83055.1"/>
    </source>
</evidence>
<evidence type="ECO:0000256" key="1">
    <source>
        <dbReference type="ARBA" id="ARBA00001335"/>
    </source>
</evidence>
<feature type="compositionally biased region" description="Basic and acidic residues" evidence="12">
    <location>
        <begin position="178"/>
        <end position="192"/>
    </location>
</feature>
<evidence type="ECO:0000256" key="7">
    <source>
        <dbReference type="ARBA" id="ARBA00022723"/>
    </source>
</evidence>
<evidence type="ECO:0000256" key="6">
    <source>
        <dbReference type="ARBA" id="ARBA00022670"/>
    </source>
</evidence>
<keyword evidence="10 11" id="KW-0482">Metalloprotease</keyword>
<dbReference type="InterPro" id="IPR001948">
    <property type="entry name" value="Peptidase_M18"/>
</dbReference>
<evidence type="ECO:0000256" key="3">
    <source>
        <dbReference type="ARBA" id="ARBA00008290"/>
    </source>
</evidence>
<keyword evidence="5 11" id="KW-0031">Aminopeptidase</keyword>
<dbReference type="InterPro" id="IPR023358">
    <property type="entry name" value="Peptidase_M18_dom2"/>
</dbReference>
<comment type="similarity">
    <text evidence="3 11">Belongs to the peptidase M18 family.</text>
</comment>
<dbReference type="RefSeq" id="XP_013247754.1">
    <property type="nucleotide sequence ID" value="XM_013392300.1"/>
</dbReference>
<dbReference type="EMBL" id="HG673081">
    <property type="protein sequence ID" value="CDI83055.1"/>
    <property type="molecule type" value="Genomic_DNA"/>
</dbReference>
<dbReference type="GO" id="GO:0005737">
    <property type="term" value="C:cytoplasm"/>
    <property type="evidence" value="ECO:0007669"/>
    <property type="project" value="UniProtKB-ARBA"/>
</dbReference>
<dbReference type="PRINTS" id="PR00932">
    <property type="entry name" value="AMINO1PTASE"/>
</dbReference>
<comment type="catalytic activity">
    <reaction evidence="1">
        <text>Release of an N-terminal aspartate or glutamate from a peptide, with a preference for aspartate.</text>
        <dbReference type="EC" id="3.4.11.21"/>
    </reaction>
</comment>
<keyword evidence="14" id="KW-1185">Reference proteome</keyword>
<keyword evidence="6 11" id="KW-0645">Protease</keyword>
<evidence type="ECO:0000256" key="10">
    <source>
        <dbReference type="ARBA" id="ARBA00023049"/>
    </source>
</evidence>
<evidence type="ECO:0000256" key="8">
    <source>
        <dbReference type="ARBA" id="ARBA00022801"/>
    </source>
</evidence>
<proteinExistence type="inferred from homology"/>
<evidence type="ECO:0000256" key="4">
    <source>
        <dbReference type="ARBA" id="ARBA00011965"/>
    </source>
</evidence>
<organism evidence="13 14">
    <name type="scientific">Eimeria acervulina</name>
    <name type="common">Coccidian parasite</name>
    <dbReference type="NCBI Taxonomy" id="5801"/>
    <lineage>
        <taxon>Eukaryota</taxon>
        <taxon>Sar</taxon>
        <taxon>Alveolata</taxon>
        <taxon>Apicomplexa</taxon>
        <taxon>Conoidasida</taxon>
        <taxon>Coccidia</taxon>
        <taxon>Eucoccidiorida</taxon>
        <taxon>Eimeriorina</taxon>
        <taxon>Eimeriidae</taxon>
        <taxon>Eimeria</taxon>
    </lineage>
</organism>
<dbReference type="Gene3D" id="2.30.250.10">
    <property type="entry name" value="Aminopeptidase i, Domain 2"/>
    <property type="match status" value="1"/>
</dbReference>
<dbReference type="GO" id="GO:0004177">
    <property type="term" value="F:aminopeptidase activity"/>
    <property type="evidence" value="ECO:0007669"/>
    <property type="project" value="UniProtKB-KW"/>
</dbReference>
<evidence type="ECO:0000313" key="14">
    <source>
        <dbReference type="Proteomes" id="UP000018050"/>
    </source>
</evidence>
<reference evidence="13" key="1">
    <citation type="submission" date="2013-10" db="EMBL/GenBank/DDBJ databases">
        <title>Genomic analysis of the causative agents of coccidiosis in chickens.</title>
        <authorList>
            <person name="Reid A.J."/>
            <person name="Blake D."/>
            <person name="Billington K."/>
            <person name="Browne H."/>
            <person name="Dunn M."/>
            <person name="Hung S."/>
            <person name="Kawahara F."/>
            <person name="Miranda-Saavedra D."/>
            <person name="Mourier T."/>
            <person name="Nagra H."/>
            <person name="Otto T.D."/>
            <person name="Rawlings N."/>
            <person name="Sanchez A."/>
            <person name="Sanders M."/>
            <person name="Subramaniam C."/>
            <person name="Tay Y."/>
            <person name="Dear P."/>
            <person name="Doerig C."/>
            <person name="Gruber A."/>
            <person name="Parkinson J."/>
            <person name="Shirley M."/>
            <person name="Wan K.L."/>
            <person name="Berriman M."/>
            <person name="Tomley F."/>
            <person name="Pain A."/>
        </authorList>
    </citation>
    <scope>NUCLEOTIDE SEQUENCE</scope>
    <source>
        <strain evidence="13">Houghton</strain>
    </source>
</reference>
<feature type="region of interest" description="Disordered" evidence="12">
    <location>
        <begin position="175"/>
        <end position="195"/>
    </location>
</feature>
<accession>U6GSB9</accession>
<comment type="cofactor">
    <cofactor evidence="2">
        <name>Zn(2+)</name>
        <dbReference type="ChEBI" id="CHEBI:29105"/>
    </cofactor>
</comment>
<evidence type="ECO:0000256" key="11">
    <source>
        <dbReference type="RuleBase" id="RU004386"/>
    </source>
</evidence>
<reference evidence="13" key="2">
    <citation type="submission" date="2013-10" db="EMBL/GenBank/DDBJ databases">
        <authorList>
            <person name="Aslett M."/>
        </authorList>
    </citation>
    <scope>NUCLEOTIDE SEQUENCE</scope>
    <source>
        <strain evidence="13">Houghton</strain>
    </source>
</reference>
<dbReference type="PANTHER" id="PTHR28570:SF3">
    <property type="entry name" value="ASPARTYL AMINOPEPTIDASE"/>
    <property type="match status" value="1"/>
</dbReference>
<gene>
    <name evidence="13" type="ORF">EAH_00032460</name>
</gene>
<keyword evidence="7 11" id="KW-0479">Metal-binding</keyword>
<dbReference type="AlphaFoldDB" id="U6GSB9"/>
<dbReference type="OrthoDB" id="9880441at2759"/>
<evidence type="ECO:0000256" key="2">
    <source>
        <dbReference type="ARBA" id="ARBA00001947"/>
    </source>
</evidence>
<evidence type="ECO:0000256" key="12">
    <source>
        <dbReference type="SAM" id="MobiDB-lite"/>
    </source>
</evidence>
<dbReference type="Proteomes" id="UP000018050">
    <property type="component" value="Unassembled WGS sequence"/>
</dbReference>
<dbReference type="EC" id="3.4.11.21" evidence="4"/>
<protein>
    <recommendedName>
        <fullName evidence="4">aspartyl aminopeptidase</fullName>
        <ecNumber evidence="4">3.4.11.21</ecNumber>
    </recommendedName>
</protein>
<evidence type="ECO:0000256" key="9">
    <source>
        <dbReference type="ARBA" id="ARBA00022833"/>
    </source>
</evidence>
<dbReference type="Pfam" id="PF02127">
    <property type="entry name" value="Peptidase_M18"/>
    <property type="match status" value="1"/>
</dbReference>
<dbReference type="GO" id="GO:0008270">
    <property type="term" value="F:zinc ion binding"/>
    <property type="evidence" value="ECO:0007669"/>
    <property type="project" value="InterPro"/>
</dbReference>
<dbReference type="GeneID" id="25271316"/>
<dbReference type="SUPFAM" id="SSF53187">
    <property type="entry name" value="Zn-dependent exopeptidases"/>
    <property type="match status" value="1"/>
</dbReference>
<dbReference type="Gene3D" id="3.40.630.10">
    <property type="entry name" value="Zn peptidases"/>
    <property type="match status" value="3"/>
</dbReference>
<evidence type="ECO:0000256" key="5">
    <source>
        <dbReference type="ARBA" id="ARBA00022438"/>
    </source>
</evidence>